<accession>A0A9D5NZ21</accession>
<evidence type="ECO:0000259" key="2">
    <source>
        <dbReference type="PROSITE" id="PS51192"/>
    </source>
</evidence>
<dbReference type="Gene3D" id="3.40.50.300">
    <property type="entry name" value="P-loop containing nucleotide triphosphate hydrolases"/>
    <property type="match status" value="1"/>
</dbReference>
<dbReference type="GO" id="GO:0016787">
    <property type="term" value="F:hydrolase activity"/>
    <property type="evidence" value="ECO:0007669"/>
    <property type="project" value="InterPro"/>
</dbReference>
<dbReference type="Pfam" id="PF07669">
    <property type="entry name" value="Eco57I"/>
    <property type="match status" value="1"/>
</dbReference>
<evidence type="ECO:0000313" key="3">
    <source>
        <dbReference type="EMBL" id="MBE6270156.1"/>
    </source>
</evidence>
<dbReference type="PROSITE" id="PS00092">
    <property type="entry name" value="N6_MTASE"/>
    <property type="match status" value="1"/>
</dbReference>
<proteinExistence type="predicted"/>
<dbReference type="GO" id="GO:0003677">
    <property type="term" value="F:DNA binding"/>
    <property type="evidence" value="ECO:0007669"/>
    <property type="project" value="InterPro"/>
</dbReference>
<evidence type="ECO:0000256" key="1">
    <source>
        <dbReference type="SAM" id="MobiDB-lite"/>
    </source>
</evidence>
<gene>
    <name evidence="3" type="ORF">E7101_04320</name>
</gene>
<reference evidence="3" key="1">
    <citation type="submission" date="2019-04" db="EMBL/GenBank/DDBJ databases">
        <title>Evolution of Biomass-Degrading Anaerobic Consortia Revealed by Metagenomics.</title>
        <authorList>
            <person name="Peng X."/>
        </authorList>
    </citation>
    <scope>NUCLEOTIDE SEQUENCE</scope>
    <source>
        <strain evidence="3">SIG140</strain>
    </source>
</reference>
<keyword evidence="3" id="KW-0378">Hydrolase</keyword>
<dbReference type="InterPro" id="IPR006935">
    <property type="entry name" value="Helicase/UvrB_N"/>
</dbReference>
<dbReference type="SUPFAM" id="SSF53335">
    <property type="entry name" value="S-adenosyl-L-methionine-dependent methyltransferases"/>
    <property type="match status" value="1"/>
</dbReference>
<sequence>MATFESSLKPRLIYIFAINDEWHKDCLKIGETTLDEDGGDFVAPNDPLLQQAARNRIDQYTKTAGIAYQLLYTELTIYFSGGKVCSFNDKQVHTVLERSGIKKKTFDTVKGANEWYCCDLETAKKAIKAVKDGMSSLKPGDITQEQTPIVFRPEQSKAIEMTIKQFGRSNQMLWNAKMRFGKTLSALEVVKRQGYQRTLILTHRPVVDEGWFEDFKKIFYDHNDYHYGSKNKGEQYDKLEKLAAKGDSYVYFASMQDLRGSDLVGGKFEKNNQIFDTPWNLLIVDEAHEGTQTELGKNVVSELVKADTKVLRLSGTPFNLLDDYSENEIFTWDYVMEQRAKTEWDLIHFGDPNPYESLPAINIYTYDLGTLLSEYIEDEKAFNFREFFRTKDDGTLVHEKDVDRFLNLLCKDDNESLYPYSCDKFRRIFRHTLWVVPGVKAARALSAKLKAHPVFSLFQVVNVAGNGDEDEENAEALQMVDKAIGPDSDVTYTITLSCGRLTTGVSIKPWTAVFMMAGSFSTSAAQYMQTIFRVQTPYTHNGRMKEQCYAFDFAPDRTLRVLAETAKVSAKAGKQSDEDRKILGDFLNFCPIISIDGSQMKPYDVNKMMSQLKKAQIEKVVQGGFEDFALYNDELLKLTDVELHDFDELKKIIGATKAMGKTGDIDINNQGFTNEQYEEKERLEKKPKKERTPEEQAKLNELKAMNNQRRNAISILRGISIRMPLLIYGAELTNEDEEITIDNFASLIDNHSWEEFMPKGVDKKKFEKFKKYYEPDVFREAGKRIREMARAADKFTIEERIERIATIFNTFRNPDKETVLTPWRVVNMHMSDCLGGWCFYDESFKQMLATPRYVDQGKVTSDVFRTDSHILEINSKSGLYPLYIAYNIYRCRVEEAKKKYGEVGVGFSKSLWDATIEENILVVCKTPMAKSITKRTLAGFRNTKVNAQYYPNLIENISERPEAVVNTFRDGKHFWHINENQNMKFDAIVGNPPYQVMDGGAGVSAIPVYNKFVDFAKKISPLYISMIMPAKWYNAGRGLEQFRYEMLNDKCISKLYDYIDPHDCFPTVDVAGGVCYFLRDNKYNGLCKFVSCKSGSQISNMRNLSESEVLIRHQEEISILNKVQIEGQTYLNEIAYSQKPFGLRTYVKPMEKGNILLRYNGGIGPYDRDCITVNKNLIDNWKIVTSRLTAEHAGETDKNGQKRIFATLEMLEPGTICTETYMMLCTYKSKTECANVLKYLKTRFVRALIAMATSTQQMSKANFRFVPLQDFTKPWTDEELYKKYNLTDEEIAFIESMIKPM</sequence>
<dbReference type="InterPro" id="IPR014001">
    <property type="entry name" value="Helicase_ATP-bd"/>
</dbReference>
<dbReference type="Pfam" id="PF04851">
    <property type="entry name" value="ResIII"/>
    <property type="match status" value="1"/>
</dbReference>
<dbReference type="Gene3D" id="3.40.50.150">
    <property type="entry name" value="Vaccinia Virus protein VP39"/>
    <property type="match status" value="1"/>
</dbReference>
<dbReference type="SMART" id="SM00487">
    <property type="entry name" value="DEXDc"/>
    <property type="match status" value="1"/>
</dbReference>
<keyword evidence="3" id="KW-0347">Helicase</keyword>
<feature type="region of interest" description="Disordered" evidence="1">
    <location>
        <begin position="667"/>
        <end position="694"/>
    </location>
</feature>
<name>A0A9D5NZ21_XYLRU</name>
<dbReference type="Proteomes" id="UP000806522">
    <property type="component" value="Unassembled WGS sequence"/>
</dbReference>
<dbReference type="EMBL" id="SUYC01000003">
    <property type="protein sequence ID" value="MBE6270156.1"/>
    <property type="molecule type" value="Genomic_DNA"/>
</dbReference>
<dbReference type="GO" id="GO:0004386">
    <property type="term" value="F:helicase activity"/>
    <property type="evidence" value="ECO:0007669"/>
    <property type="project" value="UniProtKB-KW"/>
</dbReference>
<organism evidence="3 4">
    <name type="scientific">Xylanibacter ruminicola</name>
    <name type="common">Prevotella ruminicola</name>
    <dbReference type="NCBI Taxonomy" id="839"/>
    <lineage>
        <taxon>Bacteria</taxon>
        <taxon>Pseudomonadati</taxon>
        <taxon>Bacteroidota</taxon>
        <taxon>Bacteroidia</taxon>
        <taxon>Bacteroidales</taxon>
        <taxon>Prevotellaceae</taxon>
        <taxon>Xylanibacter</taxon>
    </lineage>
</organism>
<dbReference type="InterPro" id="IPR002052">
    <property type="entry name" value="DNA_methylase_N6_adenine_CS"/>
</dbReference>
<keyword evidence="3" id="KW-0067">ATP-binding</keyword>
<dbReference type="GO" id="GO:0006304">
    <property type="term" value="P:DNA modification"/>
    <property type="evidence" value="ECO:0007669"/>
    <property type="project" value="InterPro"/>
</dbReference>
<comment type="caution">
    <text evidence="3">The sequence shown here is derived from an EMBL/GenBank/DDBJ whole genome shotgun (WGS) entry which is preliminary data.</text>
</comment>
<dbReference type="InterPro" id="IPR027417">
    <property type="entry name" value="P-loop_NTPase"/>
</dbReference>
<dbReference type="GO" id="GO:0032259">
    <property type="term" value="P:methylation"/>
    <property type="evidence" value="ECO:0007669"/>
    <property type="project" value="InterPro"/>
</dbReference>
<feature type="domain" description="Helicase ATP-binding" evidence="2">
    <location>
        <begin position="163"/>
        <end position="335"/>
    </location>
</feature>
<evidence type="ECO:0000313" key="4">
    <source>
        <dbReference type="Proteomes" id="UP000806522"/>
    </source>
</evidence>
<dbReference type="GO" id="GO:0009007">
    <property type="term" value="F:site-specific DNA-methyltransferase (adenine-specific) activity"/>
    <property type="evidence" value="ECO:0007669"/>
    <property type="project" value="UniProtKB-EC"/>
</dbReference>
<keyword evidence="3" id="KW-0547">Nucleotide-binding</keyword>
<dbReference type="GO" id="GO:0005524">
    <property type="term" value="F:ATP binding"/>
    <property type="evidence" value="ECO:0007669"/>
    <property type="project" value="InterPro"/>
</dbReference>
<protein>
    <submittedName>
        <fullName evidence="3">DEAD/DEAH box helicase</fullName>
    </submittedName>
</protein>
<dbReference type="InterPro" id="IPR011639">
    <property type="entry name" value="MethylTrfase_TaqI-like_dom"/>
</dbReference>
<dbReference type="InterPro" id="IPR029063">
    <property type="entry name" value="SAM-dependent_MTases_sf"/>
</dbReference>
<dbReference type="SUPFAM" id="SSF52540">
    <property type="entry name" value="P-loop containing nucleoside triphosphate hydrolases"/>
    <property type="match status" value="1"/>
</dbReference>
<dbReference type="PROSITE" id="PS51192">
    <property type="entry name" value="HELICASE_ATP_BIND_1"/>
    <property type="match status" value="1"/>
</dbReference>